<keyword evidence="5" id="KW-0812">Transmembrane</keyword>
<keyword evidence="9" id="KW-1185">Reference proteome</keyword>
<dbReference type="PROSITE" id="PS50111">
    <property type="entry name" value="CHEMOTAXIS_TRANSDUC_2"/>
    <property type="match status" value="1"/>
</dbReference>
<dbReference type="PANTHER" id="PTHR32089:SF112">
    <property type="entry name" value="LYSOZYME-LIKE PROTEIN-RELATED"/>
    <property type="match status" value="1"/>
</dbReference>
<accession>A0A1I1FKT1</accession>
<dbReference type="Pfam" id="PF00015">
    <property type="entry name" value="MCPsignal"/>
    <property type="match status" value="1"/>
</dbReference>
<dbReference type="InterPro" id="IPR004089">
    <property type="entry name" value="MCPsignal_dom"/>
</dbReference>
<organism evidence="8 9">
    <name type="scientific">Alkalibacterium subtropicum</name>
    <dbReference type="NCBI Taxonomy" id="753702"/>
    <lineage>
        <taxon>Bacteria</taxon>
        <taxon>Bacillati</taxon>
        <taxon>Bacillota</taxon>
        <taxon>Bacilli</taxon>
        <taxon>Lactobacillales</taxon>
        <taxon>Carnobacteriaceae</taxon>
        <taxon>Alkalibacterium</taxon>
    </lineage>
</organism>
<dbReference type="InterPro" id="IPR024478">
    <property type="entry name" value="HlyB_4HB_MCP"/>
</dbReference>
<evidence type="ECO:0000313" key="8">
    <source>
        <dbReference type="EMBL" id="SFB99924.1"/>
    </source>
</evidence>
<dbReference type="Proteomes" id="UP000199612">
    <property type="component" value="Unassembled WGS sequence"/>
</dbReference>
<evidence type="ECO:0000259" key="6">
    <source>
        <dbReference type="PROSITE" id="PS50111"/>
    </source>
</evidence>
<dbReference type="CDD" id="cd06225">
    <property type="entry name" value="HAMP"/>
    <property type="match status" value="1"/>
</dbReference>
<dbReference type="Pfam" id="PF12729">
    <property type="entry name" value="4HB_MCP_1"/>
    <property type="match status" value="1"/>
</dbReference>
<dbReference type="InterPro" id="IPR003660">
    <property type="entry name" value="HAMP_dom"/>
</dbReference>
<keyword evidence="1 3" id="KW-0807">Transducer</keyword>
<protein>
    <submittedName>
        <fullName evidence="8">Methyl-accepting chemotaxis protein</fullName>
    </submittedName>
</protein>
<evidence type="ECO:0000256" key="5">
    <source>
        <dbReference type="SAM" id="Phobius"/>
    </source>
</evidence>
<gene>
    <name evidence="8" type="ORF">SAMN04488102_102150</name>
</gene>
<dbReference type="AlphaFoldDB" id="A0A1I1FKT1"/>
<name>A0A1I1FKT1_9LACT</name>
<reference evidence="9" key="1">
    <citation type="submission" date="2016-10" db="EMBL/GenBank/DDBJ databases">
        <authorList>
            <person name="Varghese N."/>
            <person name="Submissions S."/>
        </authorList>
    </citation>
    <scope>NUCLEOTIDE SEQUENCE [LARGE SCALE GENOMIC DNA]</scope>
    <source>
        <strain evidence="9">DSM 23664</strain>
    </source>
</reference>
<feature type="domain" description="Methyl-accepting transducer" evidence="6">
    <location>
        <begin position="308"/>
        <end position="558"/>
    </location>
</feature>
<feature type="domain" description="HAMP" evidence="7">
    <location>
        <begin position="236"/>
        <end position="289"/>
    </location>
</feature>
<dbReference type="SUPFAM" id="SSF58104">
    <property type="entry name" value="Methyl-accepting chemotaxis protein (MCP) signaling domain"/>
    <property type="match status" value="1"/>
</dbReference>
<dbReference type="EMBL" id="FOLT01000002">
    <property type="protein sequence ID" value="SFB99924.1"/>
    <property type="molecule type" value="Genomic_DNA"/>
</dbReference>
<dbReference type="SMART" id="SM00283">
    <property type="entry name" value="MA"/>
    <property type="match status" value="1"/>
</dbReference>
<sequence length="597" mass="64787">MVNLRDAVPIIIEYGSLCNKVIHKKSSKILGEIEVKITTKLLVSYIAIALLVVMLGVMSFLGLRMVNENSEELYTDRLQPAIILSEVSQLMENTRVHLLTGVVGSVPARGESAVENLEEVDLLLEEYSARELGQDEQEIFDLMKVNWDLFAESIRTTAASLSAGDYTATMEGVRDSGARYGAANMYLEDLLALTDELSNETYNQNLNTYETLRNIIILISLIATALAIVIGVLMGRMIGAPLKSLSHNLNEVAKGNLTVKPLKTKRKDEIGTLVNASNTMQSELRNIIASVSQATTQVMSSSEELTRSTNEVGQGAEQIAVTMQELASGSESQANYTGDLSMNMQNFVQTIEDSADQSDRIYKTSNDVRALTEKGKELMDASVMQMQMIDNIVKQSVDGVKELDNKSGQVTKLVSVIEEIAEQTNLLALNAAIEAARAGEQGKGFAVVAEEVRKLAEQVSNSVGDITEIVLSIQSESSRVALSLENGYEQVAKGTTQIESTGETFNKISSSVQSMGTSIKEISDKLQANKQQTLDMNASVEEIASVSEESAAGIEQTSASAQQTTSTMQEVSASSEELAKIAEKLNQMVDRFKLSAV</sequence>
<keyword evidence="5" id="KW-1133">Transmembrane helix</keyword>
<comment type="similarity">
    <text evidence="2">Belongs to the methyl-accepting chemotaxis (MCP) protein family.</text>
</comment>
<evidence type="ECO:0000256" key="4">
    <source>
        <dbReference type="SAM" id="MobiDB-lite"/>
    </source>
</evidence>
<evidence type="ECO:0000259" key="7">
    <source>
        <dbReference type="PROSITE" id="PS50885"/>
    </source>
</evidence>
<evidence type="ECO:0000256" key="2">
    <source>
        <dbReference type="ARBA" id="ARBA00029447"/>
    </source>
</evidence>
<evidence type="ECO:0000256" key="1">
    <source>
        <dbReference type="ARBA" id="ARBA00023224"/>
    </source>
</evidence>
<feature type="transmembrane region" description="Helical" evidence="5">
    <location>
        <begin position="215"/>
        <end position="238"/>
    </location>
</feature>
<dbReference type="GO" id="GO:0007165">
    <property type="term" value="P:signal transduction"/>
    <property type="evidence" value="ECO:0007669"/>
    <property type="project" value="UniProtKB-KW"/>
</dbReference>
<proteinExistence type="inferred from homology"/>
<dbReference type="GO" id="GO:0016020">
    <property type="term" value="C:membrane"/>
    <property type="evidence" value="ECO:0007669"/>
    <property type="project" value="InterPro"/>
</dbReference>
<dbReference type="SMART" id="SM00304">
    <property type="entry name" value="HAMP"/>
    <property type="match status" value="2"/>
</dbReference>
<dbReference type="Gene3D" id="1.10.287.950">
    <property type="entry name" value="Methyl-accepting chemotaxis protein"/>
    <property type="match status" value="1"/>
</dbReference>
<dbReference type="Pfam" id="PF00672">
    <property type="entry name" value="HAMP"/>
    <property type="match status" value="1"/>
</dbReference>
<keyword evidence="5" id="KW-0472">Membrane</keyword>
<dbReference type="PRINTS" id="PR00260">
    <property type="entry name" value="CHEMTRNSDUCR"/>
</dbReference>
<dbReference type="CDD" id="cd11386">
    <property type="entry name" value="MCP_signal"/>
    <property type="match status" value="1"/>
</dbReference>
<dbReference type="STRING" id="753702.SAMN04488102_102150"/>
<feature type="region of interest" description="Disordered" evidence="4">
    <location>
        <begin position="547"/>
        <end position="567"/>
    </location>
</feature>
<dbReference type="PROSITE" id="PS50885">
    <property type="entry name" value="HAMP"/>
    <property type="match status" value="1"/>
</dbReference>
<feature type="transmembrane region" description="Helical" evidence="5">
    <location>
        <begin position="42"/>
        <end position="63"/>
    </location>
</feature>
<dbReference type="PANTHER" id="PTHR32089">
    <property type="entry name" value="METHYL-ACCEPTING CHEMOTAXIS PROTEIN MCPB"/>
    <property type="match status" value="1"/>
</dbReference>
<dbReference type="GO" id="GO:0006935">
    <property type="term" value="P:chemotaxis"/>
    <property type="evidence" value="ECO:0007669"/>
    <property type="project" value="InterPro"/>
</dbReference>
<evidence type="ECO:0000256" key="3">
    <source>
        <dbReference type="PROSITE-ProRule" id="PRU00284"/>
    </source>
</evidence>
<dbReference type="InterPro" id="IPR004090">
    <property type="entry name" value="Chemotax_Me-accpt_rcpt"/>
</dbReference>
<dbReference type="GO" id="GO:0004888">
    <property type="term" value="F:transmembrane signaling receptor activity"/>
    <property type="evidence" value="ECO:0007669"/>
    <property type="project" value="InterPro"/>
</dbReference>
<dbReference type="Gene3D" id="6.10.340.10">
    <property type="match status" value="1"/>
</dbReference>
<evidence type="ECO:0000313" key="9">
    <source>
        <dbReference type="Proteomes" id="UP000199612"/>
    </source>
</evidence>